<dbReference type="GO" id="GO:0016491">
    <property type="term" value="F:oxidoreductase activity"/>
    <property type="evidence" value="ECO:0007669"/>
    <property type="project" value="UniProtKB-KW"/>
</dbReference>
<dbReference type="PANTHER" id="PTHR43477:SF1">
    <property type="entry name" value="DIHYDROANTICAPSIN 7-DEHYDROGENASE"/>
    <property type="match status" value="1"/>
</dbReference>
<dbReference type="KEGG" id="ppr:PBPRB1045"/>
<dbReference type="STRING" id="298386.PBPRB1045"/>
<evidence type="ECO:0000313" key="3">
    <source>
        <dbReference type="EMBL" id="CAG22917.1"/>
    </source>
</evidence>
<gene>
    <name evidence="3" type="primary">CV2810</name>
    <name evidence="3" type="ordered locus">PBPRB1045</name>
</gene>
<dbReference type="PRINTS" id="PR00081">
    <property type="entry name" value="GDHRDH"/>
</dbReference>
<dbReference type="InterPro" id="IPR002347">
    <property type="entry name" value="SDR_fam"/>
</dbReference>
<dbReference type="Gene3D" id="3.40.50.720">
    <property type="entry name" value="NAD(P)-binding Rossmann-like Domain"/>
    <property type="match status" value="1"/>
</dbReference>
<protein>
    <submittedName>
        <fullName evidence="3">Dehydrogenase</fullName>
    </submittedName>
</protein>
<name>Q6LIG3_PHOPR</name>
<keyword evidence="2" id="KW-0560">Oxidoreductase</keyword>
<dbReference type="Proteomes" id="UP000000593">
    <property type="component" value="Chromosome 2"/>
</dbReference>
<evidence type="ECO:0000256" key="2">
    <source>
        <dbReference type="ARBA" id="ARBA00023002"/>
    </source>
</evidence>
<proteinExistence type="inferred from homology"/>
<dbReference type="AlphaFoldDB" id="Q6LIG3"/>
<accession>Q6LIG3</accession>
<organism evidence="3 4">
    <name type="scientific">Photobacterium profundum (strain SS9)</name>
    <dbReference type="NCBI Taxonomy" id="298386"/>
    <lineage>
        <taxon>Bacteria</taxon>
        <taxon>Pseudomonadati</taxon>
        <taxon>Pseudomonadota</taxon>
        <taxon>Gammaproteobacteria</taxon>
        <taxon>Vibrionales</taxon>
        <taxon>Vibrionaceae</taxon>
        <taxon>Photobacterium</taxon>
    </lineage>
</organism>
<dbReference type="InterPro" id="IPR051122">
    <property type="entry name" value="SDR_DHRS6-like"/>
</dbReference>
<evidence type="ECO:0000313" key="4">
    <source>
        <dbReference type="Proteomes" id="UP000000593"/>
    </source>
</evidence>
<dbReference type="PANTHER" id="PTHR43477">
    <property type="entry name" value="DIHYDROANTICAPSIN 7-DEHYDROGENASE"/>
    <property type="match status" value="1"/>
</dbReference>
<dbReference type="HOGENOM" id="CLU_010194_1_2_6"/>
<dbReference type="eggNOG" id="COG1028">
    <property type="taxonomic scope" value="Bacteria"/>
</dbReference>
<keyword evidence="4" id="KW-1185">Reference proteome</keyword>
<dbReference type="Pfam" id="PF13561">
    <property type="entry name" value="adh_short_C2"/>
    <property type="match status" value="1"/>
</dbReference>
<comment type="similarity">
    <text evidence="1">Belongs to the short-chain dehydrogenases/reductases (SDR) family.</text>
</comment>
<dbReference type="InterPro" id="IPR036291">
    <property type="entry name" value="NAD(P)-bd_dom_sf"/>
</dbReference>
<dbReference type="EMBL" id="CR378678">
    <property type="protein sequence ID" value="CAG22917.1"/>
    <property type="molecule type" value="Genomic_DNA"/>
</dbReference>
<dbReference type="SUPFAM" id="SSF51735">
    <property type="entry name" value="NAD(P)-binding Rossmann-fold domains"/>
    <property type="match status" value="1"/>
</dbReference>
<reference evidence="4" key="1">
    <citation type="journal article" date="2005" name="Science">
        <title>Life at depth: Photobacterium profundum genome sequence and expression analysis.</title>
        <authorList>
            <person name="Vezzi A."/>
            <person name="Campanaro S."/>
            <person name="D'Angelo M."/>
            <person name="Simonato F."/>
            <person name="Vitulo N."/>
            <person name="Lauro F.M."/>
            <person name="Cestaro A."/>
            <person name="Malacrida G."/>
            <person name="Simionati B."/>
            <person name="Cannata N."/>
            <person name="Romualdi C."/>
            <person name="Bartlett D.H."/>
            <person name="Valle G."/>
        </authorList>
    </citation>
    <scope>NUCLEOTIDE SEQUENCE [LARGE SCALE GENOMIC DNA]</scope>
    <source>
        <strain evidence="4">ATCC BAA-1253 / SS9</strain>
    </source>
</reference>
<sequence>MATINKNNEKERIMKQEKTTYIIIGGTSGIGEAVAKHFDNGNNIVHVASRKVGLDISDEKAVHCYFESIGPFDHLVVTAGSYAPVGKVTDVAIDDAKKAFETKFWGTINVAKHAARYMTPNGSITLTTGMLSRKVVANTYTKTAINAALEAVTKVLAKELSPIRVNAVSPGLTMTTAYNNMDETAREAMYENAKRNLPAGKVGEASDIAMAYVMAITNQYMTGSIIDVDGGALVN</sequence>
<evidence type="ECO:0000256" key="1">
    <source>
        <dbReference type="ARBA" id="ARBA00006484"/>
    </source>
</evidence>